<dbReference type="Proteomes" id="UP001218412">
    <property type="component" value="Chromosome"/>
</dbReference>
<accession>A0ABY7SYT6</accession>
<feature type="compositionally biased region" description="Basic and acidic residues" evidence="1">
    <location>
        <begin position="1"/>
        <end position="18"/>
    </location>
</feature>
<evidence type="ECO:0000313" key="4">
    <source>
        <dbReference type="Proteomes" id="UP001218412"/>
    </source>
</evidence>
<sequence length="242" mass="26463">MHSTDDDIHNLTEADRTSHTRFGPRPVPKGHKTASPYPHRPMRSSRIIPSAPMSPDGREAYPAPGLSAKIIVWGGVALGVAGLTAGGLMAARKLAGSDDEDRTRRHDYRRRDTALAPQFAELDEDDQERLRRRVRARARDEDRRAAKMRAGAAGRRSASQGNIARELTDTANDLSGSLNNVAQSLVAAFHGFRSVAAQANGIVSEFVATADQLRNLMDRGRPSEPDAASPPRDGREHRTHRL</sequence>
<protein>
    <submittedName>
        <fullName evidence="3">Uncharacterized protein</fullName>
    </submittedName>
</protein>
<keyword evidence="2" id="KW-1133">Transmembrane helix</keyword>
<gene>
    <name evidence="3" type="ORF">JHW45_07855</name>
</gene>
<evidence type="ECO:0000256" key="2">
    <source>
        <dbReference type="SAM" id="Phobius"/>
    </source>
</evidence>
<feature type="region of interest" description="Disordered" evidence="1">
    <location>
        <begin position="216"/>
        <end position="242"/>
    </location>
</feature>
<proteinExistence type="predicted"/>
<keyword evidence="2" id="KW-0812">Transmembrane</keyword>
<dbReference type="RefSeq" id="WP_272860333.1">
    <property type="nucleotide sequence ID" value="NZ_CP067134.1"/>
</dbReference>
<organism evidence="3 4">
    <name type="scientific">Paracoccus stylophorae</name>
    <dbReference type="NCBI Taxonomy" id="659350"/>
    <lineage>
        <taxon>Bacteria</taxon>
        <taxon>Pseudomonadati</taxon>
        <taxon>Pseudomonadota</taxon>
        <taxon>Alphaproteobacteria</taxon>
        <taxon>Rhodobacterales</taxon>
        <taxon>Paracoccaceae</taxon>
        <taxon>Paracoccus</taxon>
    </lineage>
</organism>
<feature type="transmembrane region" description="Helical" evidence="2">
    <location>
        <begin position="70"/>
        <end position="91"/>
    </location>
</feature>
<evidence type="ECO:0000313" key="3">
    <source>
        <dbReference type="EMBL" id="WCR12225.1"/>
    </source>
</evidence>
<name>A0ABY7SYT6_9RHOB</name>
<evidence type="ECO:0000256" key="1">
    <source>
        <dbReference type="SAM" id="MobiDB-lite"/>
    </source>
</evidence>
<dbReference type="EMBL" id="CP067134">
    <property type="protein sequence ID" value="WCR12225.1"/>
    <property type="molecule type" value="Genomic_DNA"/>
</dbReference>
<keyword evidence="2" id="KW-0472">Membrane</keyword>
<feature type="region of interest" description="Disordered" evidence="1">
    <location>
        <begin position="1"/>
        <end position="57"/>
    </location>
</feature>
<reference evidence="3 4" key="1">
    <citation type="submission" date="2021-01" db="EMBL/GenBank/DDBJ databases">
        <title>Biogeographic distribution of Paracoccus.</title>
        <authorList>
            <person name="Hollensteiner J."/>
            <person name="Leineberger J."/>
            <person name="Brinkhoff T."/>
            <person name="Daniel R."/>
        </authorList>
    </citation>
    <scope>NUCLEOTIDE SEQUENCE [LARGE SCALE GENOMIC DNA]</scope>
    <source>
        <strain evidence="3 4">LMG25392</strain>
    </source>
</reference>
<keyword evidence="4" id="KW-1185">Reference proteome</keyword>